<dbReference type="InterPro" id="IPR029071">
    <property type="entry name" value="Ubiquitin-like_domsf"/>
</dbReference>
<evidence type="ECO:0000256" key="2">
    <source>
        <dbReference type="SAM" id="MobiDB-lite"/>
    </source>
</evidence>
<dbReference type="InParanoid" id="A0A3B1JIG3"/>
<dbReference type="OrthoDB" id="10034447at2759"/>
<feature type="coiled-coil region" evidence="1">
    <location>
        <begin position="749"/>
        <end position="796"/>
    </location>
</feature>
<protein>
    <submittedName>
        <fullName evidence="4">Ras association domain-containing protein 10-like</fullName>
    </submittedName>
</protein>
<evidence type="ECO:0000256" key="1">
    <source>
        <dbReference type="SAM" id="Coils"/>
    </source>
</evidence>
<dbReference type="Proteomes" id="UP000018467">
    <property type="component" value="Unassembled WGS sequence"/>
</dbReference>
<dbReference type="Pfam" id="PF21712">
    <property type="entry name" value="RASSF8-10_RA"/>
    <property type="match status" value="1"/>
</dbReference>
<feature type="compositionally biased region" description="Acidic residues" evidence="2">
    <location>
        <begin position="155"/>
        <end position="169"/>
    </location>
</feature>
<dbReference type="Bgee" id="ENSAMXG00000038762">
    <property type="expression patterns" value="Expressed in heart and 12 other cell types or tissues"/>
</dbReference>
<dbReference type="SMART" id="SM00314">
    <property type="entry name" value="RA"/>
    <property type="match status" value="1"/>
</dbReference>
<dbReference type="InterPro" id="IPR033593">
    <property type="entry name" value="N-RASSF"/>
</dbReference>
<sequence>MERAEDCKVSVWVCREEKLVSGLSRRTTCADVVRALLEEQRCAAPPRSYCIVEKWRGYERALPARTRLLRLWTAWGREREHVRFVLVRSDASVPSGGARSAEARVVSSAESRERALEMLSTPAPPTCSRERQRRVVRKAFRKLERMKQNRGGGDEGGEEEDEEGDEDGDIEGRKKGKRHASRVGAVLSSSADKMETLVHLVVSQDHTIRQQLERIRELDGEIDRFEAKVHLDRVQRHGVNYVQDTYLAECSPERDEESAAEAQEEEEEKVERFEEYTERWDEVIKLQEELAEREALLEQITGEIEEELNHRWMRRRREELKEPKDKQTTDMSEETPVSLSVGTVVPQEVKVETLSDSEVQLEEERIKTQLDTSLYIGLRLNTDLESVKSDLDLSLELWEAKDKELRDLLEKVDFLNKGDEESAAEAQEEEEKVERFEEYTERWDEVIKLQEELAEREALLEQITGEIEEELNHRWMRRRREELKEPKDKQTTDMSEETPVSLSVGTVVPQEVKVETLSDSEVQLEEERIKTQLDTSLYIGLRLNTDLESVKSDLDLSLELWEAKDKELRDLLEKVDFLNKGDEESAAEAQEEEEKVERFEEYTERWDEVIKLQEELAEREALLEQITGEIEEELNHRWMRRRREELKEPKDKQTTDMSEETPVSLSVGTVVPQEVKVETLSDSEVQLEEERIKTQLDTSLYIGLRLNTDLESVKSDLDLSLELWEAKDKELRDLLEKVDFLNKGDEESAAEAQEEEEEKVERFEEYTERWDEVIKLQEELAEREALLEQITGEIEEELNHRWMRRRREELKEPKDKQTTDMSEETPVSLSVGTVVPQEVKVETLSDSEVQLEEERIKTQLDTSLYIGLRLNTDLESVKSDLDLSLELWEAKDKELRDLLEKVDFLNKGDEDEDTVDTEFSPVVQPVAEKSAGWVEEARGLSKSRGGGNDDDSDTGLSSMHSQDSDNPPVCESLV</sequence>
<accession>A0A3B1JIG3</accession>
<dbReference type="SUPFAM" id="SSF54236">
    <property type="entry name" value="Ubiquitin-like"/>
    <property type="match status" value="1"/>
</dbReference>
<feature type="compositionally biased region" description="Polar residues" evidence="2">
    <location>
        <begin position="954"/>
        <end position="965"/>
    </location>
</feature>
<feature type="coiled-coil region" evidence="1">
    <location>
        <begin position="259"/>
        <end position="306"/>
    </location>
</feature>
<organism evidence="4 5">
    <name type="scientific">Astyanax mexicanus</name>
    <name type="common">Blind cave fish</name>
    <name type="synonym">Astyanax fasciatus mexicanus</name>
    <dbReference type="NCBI Taxonomy" id="7994"/>
    <lineage>
        <taxon>Eukaryota</taxon>
        <taxon>Metazoa</taxon>
        <taxon>Chordata</taxon>
        <taxon>Craniata</taxon>
        <taxon>Vertebrata</taxon>
        <taxon>Euteleostomi</taxon>
        <taxon>Actinopterygii</taxon>
        <taxon>Neopterygii</taxon>
        <taxon>Teleostei</taxon>
        <taxon>Ostariophysi</taxon>
        <taxon>Characiformes</taxon>
        <taxon>Characoidei</taxon>
        <taxon>Acestrorhamphidae</taxon>
        <taxon>Acestrorhamphinae</taxon>
        <taxon>Astyanax</taxon>
    </lineage>
</organism>
<dbReference type="Ensembl" id="ENSAMXT00000056897.1">
    <property type="protein sequence ID" value="ENSAMXP00000041620.1"/>
    <property type="gene ID" value="ENSAMXG00000038762.1"/>
</dbReference>
<dbReference type="GO" id="GO:0007165">
    <property type="term" value="P:signal transduction"/>
    <property type="evidence" value="ECO:0007669"/>
    <property type="project" value="InterPro"/>
</dbReference>
<evidence type="ECO:0000313" key="5">
    <source>
        <dbReference type="Proteomes" id="UP000018467"/>
    </source>
</evidence>
<keyword evidence="1" id="KW-0175">Coiled coil</keyword>
<reference evidence="5" key="2">
    <citation type="journal article" date="2014" name="Nat. Commun.">
        <title>The cavefish genome reveals candidate genes for eye loss.</title>
        <authorList>
            <person name="McGaugh S.E."/>
            <person name="Gross J.B."/>
            <person name="Aken B."/>
            <person name="Blin M."/>
            <person name="Borowsky R."/>
            <person name="Chalopin D."/>
            <person name="Hinaux H."/>
            <person name="Jeffery W.R."/>
            <person name="Keene A."/>
            <person name="Ma L."/>
            <person name="Minx P."/>
            <person name="Murphy D."/>
            <person name="O'Quin K.E."/>
            <person name="Retaux S."/>
            <person name="Rohner N."/>
            <person name="Searle S.M."/>
            <person name="Stahl B.A."/>
            <person name="Tabin C."/>
            <person name="Volff J.N."/>
            <person name="Yoshizawa M."/>
            <person name="Warren W.C."/>
        </authorList>
    </citation>
    <scope>NUCLEOTIDE SEQUENCE [LARGE SCALE GENOMIC DNA]</scope>
    <source>
        <strain evidence="5">female</strain>
    </source>
</reference>
<dbReference type="AlphaFoldDB" id="A0A3B1JIG3"/>
<proteinExistence type="predicted"/>
<feature type="region of interest" description="Disordered" evidence="2">
    <location>
        <begin position="909"/>
        <end position="974"/>
    </location>
</feature>
<reference evidence="5" key="1">
    <citation type="submission" date="2013-03" db="EMBL/GenBank/DDBJ databases">
        <authorList>
            <person name="Jeffery W."/>
            <person name="Warren W."/>
            <person name="Wilson R.K."/>
        </authorList>
    </citation>
    <scope>NUCLEOTIDE SEQUENCE</scope>
    <source>
        <strain evidence="5">female</strain>
    </source>
</reference>
<dbReference type="GeneTree" id="ENSGT00950000182839"/>
<reference evidence="4" key="3">
    <citation type="submission" date="2025-08" db="UniProtKB">
        <authorList>
            <consortium name="Ensembl"/>
        </authorList>
    </citation>
    <scope>IDENTIFICATION</scope>
</reference>
<name>A0A3B1JIG3_ASTMX</name>
<feature type="region of interest" description="Disordered" evidence="2">
    <location>
        <begin position="142"/>
        <end position="182"/>
    </location>
</feature>
<dbReference type="PANTHER" id="PTHR15286:SF13">
    <property type="entry name" value="RAS ASSOCIATION DOMAIN-CONTAINING PROTEIN 10"/>
    <property type="match status" value="1"/>
</dbReference>
<dbReference type="InterPro" id="IPR000159">
    <property type="entry name" value="RA_dom"/>
</dbReference>
<dbReference type="PANTHER" id="PTHR15286">
    <property type="entry name" value="RAS-ASSOCIATING DOMAIN CONTAINING PROTEIN"/>
    <property type="match status" value="1"/>
</dbReference>
<evidence type="ECO:0000259" key="3">
    <source>
        <dbReference type="PROSITE" id="PS50200"/>
    </source>
</evidence>
<feature type="domain" description="Ras-associating" evidence="3">
    <location>
        <begin position="23"/>
        <end position="91"/>
    </location>
</feature>
<dbReference type="Gene3D" id="3.10.20.90">
    <property type="entry name" value="Phosphatidylinositol 3-kinase Catalytic Subunit, Chain A, domain 1"/>
    <property type="match status" value="1"/>
</dbReference>
<keyword evidence="5" id="KW-1185">Reference proteome</keyword>
<reference evidence="4" key="4">
    <citation type="submission" date="2025-09" db="UniProtKB">
        <authorList>
            <consortium name="Ensembl"/>
        </authorList>
    </citation>
    <scope>IDENTIFICATION</scope>
</reference>
<dbReference type="PROSITE" id="PS50200">
    <property type="entry name" value="RA"/>
    <property type="match status" value="1"/>
</dbReference>
<evidence type="ECO:0000313" key="4">
    <source>
        <dbReference type="Ensembl" id="ENSAMXP00000041620.1"/>
    </source>
</evidence>
<dbReference type="InterPro" id="IPR048945">
    <property type="entry name" value="RASSF8/10_RA"/>
</dbReference>